<organism evidence="5 6">
    <name type="scientific">Edaphobacter dinghuensis</name>
    <dbReference type="NCBI Taxonomy" id="1560005"/>
    <lineage>
        <taxon>Bacteria</taxon>
        <taxon>Pseudomonadati</taxon>
        <taxon>Acidobacteriota</taxon>
        <taxon>Terriglobia</taxon>
        <taxon>Terriglobales</taxon>
        <taxon>Acidobacteriaceae</taxon>
        <taxon>Edaphobacter</taxon>
    </lineage>
</organism>
<dbReference type="GO" id="GO:0005975">
    <property type="term" value="P:carbohydrate metabolic process"/>
    <property type="evidence" value="ECO:0007669"/>
    <property type="project" value="InterPro"/>
</dbReference>
<dbReference type="InterPro" id="IPR032311">
    <property type="entry name" value="DUF4982"/>
</dbReference>
<dbReference type="AlphaFoldDB" id="A0A917HLX5"/>
<proteinExistence type="inferred from homology"/>
<comment type="caution">
    <text evidence="5">The sequence shown here is derived from an EMBL/GenBank/DDBJ whole genome shotgun (WGS) entry which is preliminary data.</text>
</comment>
<dbReference type="EMBL" id="BMGT01000003">
    <property type="protein sequence ID" value="GGG83656.1"/>
    <property type="molecule type" value="Genomic_DNA"/>
</dbReference>
<dbReference type="PANTHER" id="PTHR42732:SF1">
    <property type="entry name" value="BETA-MANNOSIDASE"/>
    <property type="match status" value="1"/>
</dbReference>
<feature type="domain" description="Glycoside hydrolase family 2 immunoglobulin-like beta-sandwich" evidence="2">
    <location>
        <begin position="30"/>
        <end position="130"/>
    </location>
</feature>
<dbReference type="InterPro" id="IPR006102">
    <property type="entry name" value="Ig-like_GH2"/>
</dbReference>
<dbReference type="Pfam" id="PF16355">
    <property type="entry name" value="DUF4982"/>
    <property type="match status" value="1"/>
</dbReference>
<evidence type="ECO:0000259" key="3">
    <source>
        <dbReference type="Pfam" id="PF02836"/>
    </source>
</evidence>
<dbReference type="SUPFAM" id="SSF49303">
    <property type="entry name" value="beta-Galactosidase/glucuronidase domain"/>
    <property type="match status" value="1"/>
</dbReference>
<accession>A0A917HLX5</accession>
<dbReference type="Pfam" id="PF02836">
    <property type="entry name" value="Glyco_hydro_2_C"/>
    <property type="match status" value="1"/>
</dbReference>
<evidence type="ECO:0008006" key="7">
    <source>
        <dbReference type="Google" id="ProtNLM"/>
    </source>
</evidence>
<gene>
    <name evidence="5" type="ORF">GCM10011585_29240</name>
</gene>
<dbReference type="InterPro" id="IPR017853">
    <property type="entry name" value="GH"/>
</dbReference>
<dbReference type="PANTHER" id="PTHR42732">
    <property type="entry name" value="BETA-GALACTOSIDASE"/>
    <property type="match status" value="1"/>
</dbReference>
<sequence>MFGGLYRPVHLLVTDKDCITPLHMGSPGVFVSTRIPDISHAVIDVRSTLSLSGKDIDSLRLRAAILDAANRVVATSMSSLSKDPSVLQRLTLLHPHLWNGIKDPYLYSLHVSLIRSNKIIDEVIQPIGIRTVAITESAGFLLNGKPYPIYGVGRKQERLSDGWALTAQDELSDAQMIISMGATAVRDAHYPMSQNWHNICDRLGLLLWDEIPFVNDMTNSAEFAANLHEQLQETILQLNNHPSVSFWGLFNELKKNRPGQDDLLRSLKAQVKNLDTTRPIVGASNQPNASFNKIPEFIAFNNYPGWYGGTVSNWTSYIAERYREVGHRIAISEYGAGGAVTQHQEGPPTKPLSNSYFHPEEYEDYVHEQLYPQIKDNTHLWGTFVWVMFDFAANERDEGPMTGINNKGLVTHDHQLPKDAYFFYQANWTKKPMVYIASRRMIERLQSATDIHVYSNMSSVELFVNGRSFGKGQADNVHVFRWKNVILSPGRNHIQAIASGAGEFREDSCDWILLAKRESHSVHTGKNNKM</sequence>
<dbReference type="InterPro" id="IPR006101">
    <property type="entry name" value="Glyco_hydro_2"/>
</dbReference>
<dbReference type="InterPro" id="IPR006103">
    <property type="entry name" value="Glyco_hydro_2_cat"/>
</dbReference>
<evidence type="ECO:0000259" key="4">
    <source>
        <dbReference type="Pfam" id="PF16355"/>
    </source>
</evidence>
<evidence type="ECO:0000313" key="5">
    <source>
        <dbReference type="EMBL" id="GGG83656.1"/>
    </source>
</evidence>
<evidence type="ECO:0000313" key="6">
    <source>
        <dbReference type="Proteomes" id="UP000647241"/>
    </source>
</evidence>
<dbReference type="Proteomes" id="UP000647241">
    <property type="component" value="Unassembled WGS sequence"/>
</dbReference>
<dbReference type="InterPro" id="IPR051913">
    <property type="entry name" value="GH2_Domain-Containing"/>
</dbReference>
<dbReference type="InterPro" id="IPR036156">
    <property type="entry name" value="Beta-gal/glucu_dom_sf"/>
</dbReference>
<reference evidence="5" key="1">
    <citation type="journal article" date="2014" name="Int. J. Syst. Evol. Microbiol.">
        <title>Complete genome sequence of Corynebacterium casei LMG S-19264T (=DSM 44701T), isolated from a smear-ripened cheese.</title>
        <authorList>
            <consortium name="US DOE Joint Genome Institute (JGI-PGF)"/>
            <person name="Walter F."/>
            <person name="Albersmeier A."/>
            <person name="Kalinowski J."/>
            <person name="Ruckert C."/>
        </authorList>
    </citation>
    <scope>NUCLEOTIDE SEQUENCE</scope>
    <source>
        <strain evidence="5">CGMCC 1.12997</strain>
    </source>
</reference>
<dbReference type="SUPFAM" id="SSF51445">
    <property type="entry name" value="(Trans)glycosidases"/>
    <property type="match status" value="1"/>
</dbReference>
<feature type="domain" description="DUF4982" evidence="4">
    <location>
        <begin position="449"/>
        <end position="500"/>
    </location>
</feature>
<feature type="domain" description="Glycoside hydrolase family 2 catalytic" evidence="3">
    <location>
        <begin position="133"/>
        <end position="429"/>
    </location>
</feature>
<dbReference type="GO" id="GO:0004553">
    <property type="term" value="F:hydrolase activity, hydrolyzing O-glycosyl compounds"/>
    <property type="evidence" value="ECO:0007669"/>
    <property type="project" value="InterPro"/>
</dbReference>
<dbReference type="PRINTS" id="PR00132">
    <property type="entry name" value="GLHYDRLASE2"/>
</dbReference>
<keyword evidence="6" id="KW-1185">Reference proteome</keyword>
<evidence type="ECO:0000259" key="2">
    <source>
        <dbReference type="Pfam" id="PF00703"/>
    </source>
</evidence>
<reference evidence="5" key="2">
    <citation type="submission" date="2020-09" db="EMBL/GenBank/DDBJ databases">
        <authorList>
            <person name="Sun Q."/>
            <person name="Zhou Y."/>
        </authorList>
    </citation>
    <scope>NUCLEOTIDE SEQUENCE</scope>
    <source>
        <strain evidence="5">CGMCC 1.12997</strain>
    </source>
</reference>
<dbReference type="InterPro" id="IPR013783">
    <property type="entry name" value="Ig-like_fold"/>
</dbReference>
<name>A0A917HLX5_9BACT</name>
<dbReference type="Gene3D" id="2.60.40.10">
    <property type="entry name" value="Immunoglobulins"/>
    <property type="match status" value="2"/>
</dbReference>
<comment type="similarity">
    <text evidence="1">Belongs to the glycosyl hydrolase 2 family.</text>
</comment>
<evidence type="ECO:0000256" key="1">
    <source>
        <dbReference type="ARBA" id="ARBA00007401"/>
    </source>
</evidence>
<dbReference type="Gene3D" id="3.20.20.80">
    <property type="entry name" value="Glycosidases"/>
    <property type="match status" value="1"/>
</dbReference>
<dbReference type="Pfam" id="PF00703">
    <property type="entry name" value="Glyco_hydro_2"/>
    <property type="match status" value="1"/>
</dbReference>
<protein>
    <recommendedName>
        <fullName evidence="7">Beta-galactosidase</fullName>
    </recommendedName>
</protein>